<dbReference type="GO" id="GO:0004803">
    <property type="term" value="F:transposase activity"/>
    <property type="evidence" value="ECO:0007669"/>
    <property type="project" value="InterPro"/>
</dbReference>
<feature type="domain" description="Transposase IS200-like" evidence="1">
    <location>
        <begin position="68"/>
        <end position="180"/>
    </location>
</feature>
<dbReference type="InterPro" id="IPR002686">
    <property type="entry name" value="Transposase_17"/>
</dbReference>
<dbReference type="Proteomes" id="UP000662873">
    <property type="component" value="Chromosome"/>
</dbReference>
<dbReference type="InterPro" id="IPR052715">
    <property type="entry name" value="RAYT_transposase"/>
</dbReference>
<organism evidence="2 3">
    <name type="scientific">Candidatus Nitrosymbiomonas proteolyticus</name>
    <dbReference type="NCBI Taxonomy" id="2608984"/>
    <lineage>
        <taxon>Bacteria</taxon>
        <taxon>Bacillati</taxon>
        <taxon>Armatimonadota</taxon>
        <taxon>Armatimonadota incertae sedis</taxon>
        <taxon>Candidatus Nitrosymbiomonas</taxon>
    </lineage>
</organism>
<evidence type="ECO:0000259" key="1">
    <source>
        <dbReference type="SMART" id="SM01321"/>
    </source>
</evidence>
<dbReference type="Gene3D" id="3.30.70.1290">
    <property type="entry name" value="Transposase IS200-like"/>
    <property type="match status" value="1"/>
</dbReference>
<dbReference type="Pfam" id="PF01797">
    <property type="entry name" value="Y1_Tnp"/>
    <property type="match status" value="1"/>
</dbReference>
<proteinExistence type="predicted"/>
<dbReference type="AlphaFoldDB" id="A0A809S5N1"/>
<sequence length="202" mass="23578">MADFKPRGWYSRGYLPHFDGGDISQAVTFRLADSLPAERIWAWREELKSLPKDKASAEERKRIERWLDAGHGAAYLRDPRIADLVQSALLKFDGERYLLHAWVVMPNHVHVLITPEEGQALSRILHSWKSFTAHEALRMLKEDAFLGCSQPSKFWQRESFDRFIRNEDHFRRCVEYIHMNPVKARLCAAPEEWRWSSAGESA</sequence>
<dbReference type="NCBIfam" id="NF047646">
    <property type="entry name" value="REP_Tyr_transpos"/>
    <property type="match status" value="1"/>
</dbReference>
<dbReference type="SUPFAM" id="SSF143422">
    <property type="entry name" value="Transposase IS200-like"/>
    <property type="match status" value="1"/>
</dbReference>
<dbReference type="PANTHER" id="PTHR36966:SF1">
    <property type="entry name" value="REP-ASSOCIATED TYROSINE TRANSPOSASE"/>
    <property type="match status" value="1"/>
</dbReference>
<reference evidence="2" key="1">
    <citation type="journal article" name="DNA Res.">
        <title>The physiological potential of anammox bacteria as revealed by their core genome structure.</title>
        <authorList>
            <person name="Okubo T."/>
            <person name="Toyoda A."/>
            <person name="Fukuhara K."/>
            <person name="Uchiyama I."/>
            <person name="Harigaya Y."/>
            <person name="Kuroiwa M."/>
            <person name="Suzuki T."/>
            <person name="Murakami Y."/>
            <person name="Suwa Y."/>
            <person name="Takami H."/>
        </authorList>
    </citation>
    <scope>NUCLEOTIDE SEQUENCE</scope>
    <source>
        <strain evidence="2">317325-2</strain>
    </source>
</reference>
<dbReference type="GO" id="GO:0006313">
    <property type="term" value="P:DNA transposition"/>
    <property type="evidence" value="ECO:0007669"/>
    <property type="project" value="InterPro"/>
</dbReference>
<gene>
    <name evidence="2" type="ORF">NPRO_18310</name>
</gene>
<accession>A0A809S5N1</accession>
<dbReference type="EMBL" id="AP021858">
    <property type="protein sequence ID" value="BBO24236.1"/>
    <property type="molecule type" value="Genomic_DNA"/>
</dbReference>
<dbReference type="InterPro" id="IPR036515">
    <property type="entry name" value="Transposase_17_sf"/>
</dbReference>
<name>A0A809S5N1_9BACT</name>
<dbReference type="KEGG" id="npy:NPRO_18310"/>
<protein>
    <submittedName>
        <fullName evidence="2">Transposase</fullName>
    </submittedName>
</protein>
<evidence type="ECO:0000313" key="2">
    <source>
        <dbReference type="EMBL" id="BBO24236.1"/>
    </source>
</evidence>
<dbReference type="PANTHER" id="PTHR36966">
    <property type="entry name" value="REP-ASSOCIATED TYROSINE TRANSPOSASE"/>
    <property type="match status" value="1"/>
</dbReference>
<dbReference type="SMART" id="SM01321">
    <property type="entry name" value="Y1_Tnp"/>
    <property type="match status" value="1"/>
</dbReference>
<evidence type="ECO:0000313" key="3">
    <source>
        <dbReference type="Proteomes" id="UP000662873"/>
    </source>
</evidence>
<dbReference type="GO" id="GO:0043565">
    <property type="term" value="F:sequence-specific DNA binding"/>
    <property type="evidence" value="ECO:0007669"/>
    <property type="project" value="TreeGrafter"/>
</dbReference>